<name>I7L8W1_9CORY</name>
<keyword evidence="2 6" id="KW-0812">Transmembrane</keyword>
<feature type="transmembrane region" description="Helical" evidence="6">
    <location>
        <begin position="263"/>
        <end position="285"/>
    </location>
</feature>
<dbReference type="Proteomes" id="UP000011016">
    <property type="component" value="Unassembled WGS sequence"/>
</dbReference>
<feature type="transmembrane region" description="Helical" evidence="6">
    <location>
        <begin position="109"/>
        <end position="130"/>
    </location>
</feature>
<dbReference type="AlphaFoldDB" id="I7L8W1"/>
<comment type="subcellular location">
    <subcellularLocation>
        <location evidence="1">Membrane</location>
        <topology evidence="1">Multi-pass membrane protein</topology>
    </subcellularLocation>
</comment>
<proteinExistence type="predicted"/>
<gene>
    <name evidence="7" type="ORF">BN46_0689</name>
</gene>
<sequence length="418" mass="42917">MSHSLCSDTGIVLLSPLGGEGELSPARRCSGAGRESPSRPVVLKLRPPVSARPAIHPGRIAGHPPRSPAARRWVAPDSDSAHSGYYSDPMFQNIDPTTREDVSREERSATIAVLGFPAFILVGAAIAFFFPEPFLPLTNYPTVFLAIIMFAMGLTLTVPDFKEVARRPLPVALGVVAQFVVMPLGAIAVAKLFGLPEALAVGLLMLGSVPGGTASNVVAYLARGDVALSVAMTSVSTLIAPIATPVIMLLLAGERTEVDAAGMAWTLLQTVLGPVVLGLVIATFASRAVAKVSAALPWVSIVGIGGVVFGAVAKNAEALAVVGLTVLAAVLAHNVLGYALGYLAAKIGGYPKPTRRTMAVEIGTQSAGLASGMAGTFFHPEAALPGAVAAVFHNITGAIYAALVRAADARAARATIPS</sequence>
<evidence type="ECO:0000256" key="6">
    <source>
        <dbReference type="SAM" id="Phobius"/>
    </source>
</evidence>
<feature type="transmembrane region" description="Helical" evidence="6">
    <location>
        <begin position="171"/>
        <end position="193"/>
    </location>
</feature>
<dbReference type="InterPro" id="IPR038770">
    <property type="entry name" value="Na+/solute_symporter_sf"/>
</dbReference>
<feature type="transmembrane region" description="Helical" evidence="6">
    <location>
        <begin position="142"/>
        <end position="159"/>
    </location>
</feature>
<feature type="region of interest" description="Disordered" evidence="5">
    <location>
        <begin position="16"/>
        <end position="39"/>
    </location>
</feature>
<keyword evidence="3 6" id="KW-1133">Transmembrane helix</keyword>
<evidence type="ECO:0000313" key="7">
    <source>
        <dbReference type="EMBL" id="CCI83422.1"/>
    </source>
</evidence>
<evidence type="ECO:0000256" key="1">
    <source>
        <dbReference type="ARBA" id="ARBA00004141"/>
    </source>
</evidence>
<keyword evidence="4 6" id="KW-0472">Membrane</keyword>
<dbReference type="Gene3D" id="1.20.1530.20">
    <property type="match status" value="1"/>
</dbReference>
<protein>
    <submittedName>
        <fullName evidence="7">Uncharacterized sodium-dependent transporter yocS</fullName>
    </submittedName>
</protein>
<dbReference type="InterPro" id="IPR004710">
    <property type="entry name" value="Bilac:Na_transpt"/>
</dbReference>
<dbReference type="EMBL" id="CAJZ01000103">
    <property type="protein sequence ID" value="CCI83422.1"/>
    <property type="molecule type" value="Genomic_DNA"/>
</dbReference>
<evidence type="ECO:0000256" key="5">
    <source>
        <dbReference type="SAM" id="MobiDB-lite"/>
    </source>
</evidence>
<feature type="region of interest" description="Disordered" evidence="5">
    <location>
        <begin position="54"/>
        <end position="73"/>
    </location>
</feature>
<feature type="transmembrane region" description="Helical" evidence="6">
    <location>
        <begin position="228"/>
        <end position="251"/>
    </location>
</feature>
<feature type="transmembrane region" description="Helical" evidence="6">
    <location>
        <begin position="318"/>
        <end position="345"/>
    </location>
</feature>
<accession>I7L8W1</accession>
<dbReference type="Pfam" id="PF01758">
    <property type="entry name" value="SBF"/>
    <property type="match status" value="1"/>
</dbReference>
<dbReference type="PANTHER" id="PTHR10361">
    <property type="entry name" value="SODIUM-BILE ACID COTRANSPORTER"/>
    <property type="match status" value="1"/>
</dbReference>
<dbReference type="InterPro" id="IPR002657">
    <property type="entry name" value="BilAc:Na_symport/Acr3"/>
</dbReference>
<evidence type="ECO:0000256" key="4">
    <source>
        <dbReference type="ARBA" id="ARBA00023136"/>
    </source>
</evidence>
<reference evidence="7 8" key="1">
    <citation type="journal article" date="2012" name="J. Bacteriol.">
        <title>Draft Genome Sequence of Turicella otitidis ATCC 51513, Isolated from Middle Ear Fluid from a Child with Otitis Media.</title>
        <authorList>
            <person name="Brinkrolf K."/>
            <person name="Schneider J."/>
            <person name="Knecht M."/>
            <person name="Ruckert C."/>
            <person name="Tauch A."/>
        </authorList>
    </citation>
    <scope>NUCLEOTIDE SEQUENCE [LARGE SCALE GENOMIC DNA]</scope>
    <source>
        <strain evidence="7 8">ATCC 51513</strain>
    </source>
</reference>
<dbReference type="GO" id="GO:0016020">
    <property type="term" value="C:membrane"/>
    <property type="evidence" value="ECO:0007669"/>
    <property type="project" value="UniProtKB-SubCell"/>
</dbReference>
<evidence type="ECO:0000256" key="3">
    <source>
        <dbReference type="ARBA" id="ARBA00022989"/>
    </source>
</evidence>
<evidence type="ECO:0000313" key="8">
    <source>
        <dbReference type="Proteomes" id="UP000011016"/>
    </source>
</evidence>
<feature type="transmembrane region" description="Helical" evidence="6">
    <location>
        <begin position="292"/>
        <end position="312"/>
    </location>
</feature>
<evidence type="ECO:0000256" key="2">
    <source>
        <dbReference type="ARBA" id="ARBA00022692"/>
    </source>
</evidence>
<dbReference type="PANTHER" id="PTHR10361:SF28">
    <property type="entry name" value="P3 PROTEIN-RELATED"/>
    <property type="match status" value="1"/>
</dbReference>
<comment type="caution">
    <text evidence="7">The sequence shown here is derived from an EMBL/GenBank/DDBJ whole genome shotgun (WGS) entry which is preliminary data.</text>
</comment>
<organism evidence="7 8">
    <name type="scientific">Corynebacterium otitidis ATCC 51513</name>
    <dbReference type="NCBI Taxonomy" id="883169"/>
    <lineage>
        <taxon>Bacteria</taxon>
        <taxon>Bacillati</taxon>
        <taxon>Actinomycetota</taxon>
        <taxon>Actinomycetes</taxon>
        <taxon>Mycobacteriales</taxon>
        <taxon>Corynebacteriaceae</taxon>
        <taxon>Corynebacterium</taxon>
    </lineage>
</organism>